<dbReference type="AlphaFoldDB" id="A0A8H9GKL4"/>
<evidence type="ECO:0000313" key="3">
    <source>
        <dbReference type="Proteomes" id="UP000655589"/>
    </source>
</evidence>
<protein>
    <submittedName>
        <fullName evidence="2">Uncharacterized protein</fullName>
    </submittedName>
</protein>
<sequence length="445" mass="45845">MTTNHSDDDFVTRLRESAHAAVPASTLDLDGVLRSSRRKHTVRRTGVTVASTLALATAGAGVAGALPGIPGLWPSTQVEVSPSAEPPMLLEDGDLDVERPVPSPTDLPSGEPEAQAVYLVPGVQSVVRPATYRVDRDTVVLDLGLPAGDGLRYLAVVTLATIDGRHSATDLELVAGGDTALQNLREGNLGGTLLWRGVTSDAMVLPADGGPALVFGFSSAATDGEQHLVFDDPQTGGAAGAQGAPASPGDEPAPGSSLPVTPFDVLGDGSVWMRVLQVDRATAEPRGFVYAERGTWSASWCRTTSPDCAVVHDAAKESVSEPEPVAPAPVVAELAPMLVEDAEANEVPAMETCVAQRTGTGWTAPPELSGTAFWKAPDGVDPAVWRLCLIDLSEALQLAATGEVQPDGAVSPRPGTPEPSPSETSEESDSDPLGLGALLEGLFGG</sequence>
<comment type="caution">
    <text evidence="2">The sequence shown here is derived from an EMBL/GenBank/DDBJ whole genome shotgun (WGS) entry which is preliminary data.</text>
</comment>
<reference evidence="2" key="1">
    <citation type="journal article" date="2014" name="Int. J. Syst. Evol. Microbiol.">
        <title>Complete genome sequence of Corynebacterium casei LMG S-19264T (=DSM 44701T), isolated from a smear-ripened cheese.</title>
        <authorList>
            <consortium name="US DOE Joint Genome Institute (JGI-PGF)"/>
            <person name="Walter F."/>
            <person name="Albersmeier A."/>
            <person name="Kalinowski J."/>
            <person name="Ruckert C."/>
        </authorList>
    </citation>
    <scope>NUCLEOTIDE SEQUENCE</scope>
    <source>
        <strain evidence="2">JCM 3051</strain>
    </source>
</reference>
<gene>
    <name evidence="2" type="ORF">GCM10010102_33350</name>
</gene>
<organism evidence="2 3">
    <name type="scientific">Promicromonospora citrea</name>
    <dbReference type="NCBI Taxonomy" id="43677"/>
    <lineage>
        <taxon>Bacteria</taxon>
        <taxon>Bacillati</taxon>
        <taxon>Actinomycetota</taxon>
        <taxon>Actinomycetes</taxon>
        <taxon>Micrococcales</taxon>
        <taxon>Promicromonosporaceae</taxon>
        <taxon>Promicromonospora</taxon>
    </lineage>
</organism>
<feature type="region of interest" description="Disordered" evidence="1">
    <location>
        <begin position="403"/>
        <end position="435"/>
    </location>
</feature>
<feature type="region of interest" description="Disordered" evidence="1">
    <location>
        <begin position="230"/>
        <end position="258"/>
    </location>
</feature>
<evidence type="ECO:0000313" key="2">
    <source>
        <dbReference type="EMBL" id="GGM35281.1"/>
    </source>
</evidence>
<keyword evidence="3" id="KW-1185">Reference proteome</keyword>
<dbReference type="EMBL" id="BMPT01000015">
    <property type="protein sequence ID" value="GGM35281.1"/>
    <property type="molecule type" value="Genomic_DNA"/>
</dbReference>
<proteinExistence type="predicted"/>
<dbReference type="Proteomes" id="UP000655589">
    <property type="component" value="Unassembled WGS sequence"/>
</dbReference>
<accession>A0A8H9GKL4</accession>
<feature type="region of interest" description="Disordered" evidence="1">
    <location>
        <begin position="77"/>
        <end position="96"/>
    </location>
</feature>
<name>A0A8H9GKL4_9MICO</name>
<reference evidence="2" key="2">
    <citation type="submission" date="2020-09" db="EMBL/GenBank/DDBJ databases">
        <authorList>
            <person name="Sun Q."/>
            <person name="Ohkuma M."/>
        </authorList>
    </citation>
    <scope>NUCLEOTIDE SEQUENCE</scope>
    <source>
        <strain evidence="2">JCM 3051</strain>
    </source>
</reference>
<dbReference type="RefSeq" id="WP_171103901.1">
    <property type="nucleotide sequence ID" value="NZ_BMPT01000015.1"/>
</dbReference>
<evidence type="ECO:0000256" key="1">
    <source>
        <dbReference type="SAM" id="MobiDB-lite"/>
    </source>
</evidence>